<evidence type="ECO:0000313" key="6">
    <source>
        <dbReference type="Proteomes" id="UP001629432"/>
    </source>
</evidence>
<dbReference type="GO" id="GO:0051213">
    <property type="term" value="F:dioxygenase activity"/>
    <property type="evidence" value="ECO:0007669"/>
    <property type="project" value="UniProtKB-KW"/>
</dbReference>
<sequence>MPINDSPAALACKNLNFSITQTPGKPVTITLPAMSDIEAARMWLTEQRPVLRAALFEHGHVYLRGLPVFKIADFAVVRDALVGERAEYKEKATPRSDYGNDIYSSTDLPPMQAIRPHNENSYTLDFPGVLAFCCLEAPVSGGATIIADVRKVLSNIPAPLADRFRMHGWRLARNYSREVGLPWRSAFATDDRSSVVAYCQRSLISAQWLGADGLRTVQRRPAIIRHPVTKEEVWFNHVAFWNSASLDKDVREVLLDAYGVDGLPFETTLGNGEKLSADEVQQINEAYDSAICREAWRPGDVLLIDNILCAHGRDAFVGRRRVLVAMGEPVALADCHPYPTPSSD</sequence>
<keyword evidence="2" id="KW-0560">Oxidoreductase</keyword>
<keyword evidence="3" id="KW-0045">Antibiotic biosynthesis</keyword>
<dbReference type="PANTHER" id="PTHR10696:SF56">
    <property type="entry name" value="TAUD_TFDA-LIKE DOMAIN-CONTAINING PROTEIN"/>
    <property type="match status" value="1"/>
</dbReference>
<reference evidence="5 6" key="1">
    <citation type="journal article" date="2024" name="Chem. Sci.">
        <title>Discovery of megapolipeptins by genome mining of a Burkholderiales bacteria collection.</title>
        <authorList>
            <person name="Paulo B.S."/>
            <person name="Recchia M.J.J."/>
            <person name="Lee S."/>
            <person name="Fergusson C.H."/>
            <person name="Romanowski S.B."/>
            <person name="Hernandez A."/>
            <person name="Krull N."/>
            <person name="Liu D.Y."/>
            <person name="Cavanagh H."/>
            <person name="Bos A."/>
            <person name="Gray C.A."/>
            <person name="Murphy B.T."/>
            <person name="Linington R.G."/>
            <person name="Eustaquio A.S."/>
        </authorList>
    </citation>
    <scope>NUCLEOTIDE SEQUENCE [LARGE SCALE GENOMIC DNA]</scope>
    <source>
        <strain evidence="5 6">RL17-338-BIC-A</strain>
    </source>
</reference>
<evidence type="ECO:0000259" key="4">
    <source>
        <dbReference type="Pfam" id="PF02668"/>
    </source>
</evidence>
<comment type="cofactor">
    <cofactor evidence="1">
        <name>Fe(2+)</name>
        <dbReference type="ChEBI" id="CHEBI:29033"/>
    </cofactor>
</comment>
<evidence type="ECO:0000313" key="5">
    <source>
        <dbReference type="EMBL" id="MFM0639048.1"/>
    </source>
</evidence>
<dbReference type="PANTHER" id="PTHR10696">
    <property type="entry name" value="GAMMA-BUTYROBETAINE HYDROXYLASE-RELATED"/>
    <property type="match status" value="1"/>
</dbReference>
<name>A0ABW9DWY5_9BURK</name>
<dbReference type="InterPro" id="IPR003819">
    <property type="entry name" value="TauD/TfdA-like"/>
</dbReference>
<keyword evidence="6" id="KW-1185">Reference proteome</keyword>
<dbReference type="Gene3D" id="3.60.130.10">
    <property type="entry name" value="Clavaminate synthase-like"/>
    <property type="match status" value="1"/>
</dbReference>
<dbReference type="RefSeq" id="WP_408337943.1">
    <property type="nucleotide sequence ID" value="NZ_JAQQCF010000018.1"/>
</dbReference>
<evidence type="ECO:0000256" key="3">
    <source>
        <dbReference type="ARBA" id="ARBA00023194"/>
    </source>
</evidence>
<protein>
    <submittedName>
        <fullName evidence="5">TauD/TfdA family dioxygenase</fullName>
    </submittedName>
</protein>
<organism evidence="5 6">
    <name type="scientific">Paraburkholderia metrosideri</name>
    <dbReference type="NCBI Taxonomy" id="580937"/>
    <lineage>
        <taxon>Bacteria</taxon>
        <taxon>Pseudomonadati</taxon>
        <taxon>Pseudomonadota</taxon>
        <taxon>Betaproteobacteria</taxon>
        <taxon>Burkholderiales</taxon>
        <taxon>Burkholderiaceae</taxon>
        <taxon>Paraburkholderia</taxon>
    </lineage>
</organism>
<comment type="caution">
    <text evidence="5">The sequence shown here is derived from an EMBL/GenBank/DDBJ whole genome shotgun (WGS) entry which is preliminary data.</text>
</comment>
<dbReference type="Proteomes" id="UP001629432">
    <property type="component" value="Unassembled WGS sequence"/>
</dbReference>
<accession>A0ABW9DWY5</accession>
<keyword evidence="5" id="KW-0223">Dioxygenase</keyword>
<gene>
    <name evidence="5" type="ORF">PQQ63_20375</name>
</gene>
<dbReference type="SUPFAM" id="SSF51197">
    <property type="entry name" value="Clavaminate synthase-like"/>
    <property type="match status" value="1"/>
</dbReference>
<evidence type="ECO:0000256" key="1">
    <source>
        <dbReference type="ARBA" id="ARBA00001954"/>
    </source>
</evidence>
<feature type="domain" description="TauD/TfdA-like" evidence="4">
    <location>
        <begin position="42"/>
        <end position="325"/>
    </location>
</feature>
<dbReference type="InterPro" id="IPR042098">
    <property type="entry name" value="TauD-like_sf"/>
</dbReference>
<dbReference type="InterPro" id="IPR050411">
    <property type="entry name" value="AlphaKG_dependent_hydroxylases"/>
</dbReference>
<evidence type="ECO:0000256" key="2">
    <source>
        <dbReference type="ARBA" id="ARBA00023002"/>
    </source>
</evidence>
<dbReference type="Pfam" id="PF02668">
    <property type="entry name" value="TauD"/>
    <property type="match status" value="1"/>
</dbReference>
<proteinExistence type="predicted"/>
<dbReference type="EMBL" id="JAQQCF010000018">
    <property type="protein sequence ID" value="MFM0639048.1"/>
    <property type="molecule type" value="Genomic_DNA"/>
</dbReference>